<dbReference type="OrthoDB" id="9809261at2"/>
<evidence type="ECO:0000256" key="4">
    <source>
        <dbReference type="SAM" id="Phobius"/>
    </source>
</evidence>
<keyword evidence="1" id="KW-0719">Serine esterase</keyword>
<comment type="caution">
    <text evidence="6">The sequence shown here is derived from an EMBL/GenBank/DDBJ whole genome shotgun (WGS) entry which is preliminary data.</text>
</comment>
<dbReference type="RefSeq" id="WP_120751967.1">
    <property type="nucleotide sequence ID" value="NZ_RBAH01000052.1"/>
</dbReference>
<dbReference type="AlphaFoldDB" id="A0A3B0AQK4"/>
<dbReference type="GO" id="GO:0052689">
    <property type="term" value="F:carboxylic ester hydrolase activity"/>
    <property type="evidence" value="ECO:0007669"/>
    <property type="project" value="UniProtKB-KW"/>
</dbReference>
<evidence type="ECO:0000256" key="2">
    <source>
        <dbReference type="ARBA" id="ARBA00022729"/>
    </source>
</evidence>
<keyword evidence="3" id="KW-0378">Hydrolase</keyword>
<keyword evidence="2" id="KW-0732">Signal</keyword>
<dbReference type="SUPFAM" id="SSF53474">
    <property type="entry name" value="alpha/beta-Hydrolases"/>
    <property type="match status" value="1"/>
</dbReference>
<accession>A0A3B0AQK4</accession>
<feature type="transmembrane region" description="Helical" evidence="4">
    <location>
        <begin position="59"/>
        <end position="80"/>
    </location>
</feature>
<evidence type="ECO:0000313" key="6">
    <source>
        <dbReference type="EMBL" id="RKN61386.1"/>
    </source>
</evidence>
<gene>
    <name evidence="6" type="ORF">D7M11_35350</name>
</gene>
<feature type="domain" description="4-O-methyl-glucuronoyl methylesterase-like" evidence="5">
    <location>
        <begin position="144"/>
        <end position="180"/>
    </location>
</feature>
<keyword evidence="4" id="KW-1133">Transmembrane helix</keyword>
<reference evidence="6 7" key="1">
    <citation type="journal article" date="2007" name="Int. J. Syst. Evol. Microbiol.">
        <title>Paenibacillus ginsengarvi sp. nov., isolated from soil from ginseng cultivation.</title>
        <authorList>
            <person name="Yoon M.H."/>
            <person name="Ten L.N."/>
            <person name="Im W.T."/>
        </authorList>
    </citation>
    <scope>NUCLEOTIDE SEQUENCE [LARGE SCALE GENOMIC DNA]</scope>
    <source>
        <strain evidence="6 7">KCTC 13059</strain>
    </source>
</reference>
<dbReference type="Proteomes" id="UP000282311">
    <property type="component" value="Unassembled WGS sequence"/>
</dbReference>
<dbReference type="InterPro" id="IPR029058">
    <property type="entry name" value="AB_hydrolase_fold"/>
</dbReference>
<evidence type="ECO:0000313" key="7">
    <source>
        <dbReference type="Proteomes" id="UP000282311"/>
    </source>
</evidence>
<evidence type="ECO:0000256" key="1">
    <source>
        <dbReference type="ARBA" id="ARBA00022487"/>
    </source>
</evidence>
<keyword evidence="4" id="KW-0812">Transmembrane</keyword>
<keyword evidence="4" id="KW-0472">Membrane</keyword>
<evidence type="ECO:0000256" key="3">
    <source>
        <dbReference type="ARBA" id="ARBA00022801"/>
    </source>
</evidence>
<sequence>MGSGAPAGGAGIVPGSYYGYAPEPLEVSFECEVRRDFLQGTAIRKKVAIRYRGPYGEGIIPLLLIVPVNIAGPVPVFLLINNREASDPELIATSPFWPAKEIIARGYAAAVFHVNDVDPDCHDGFRNGLHGLLEAGASQTRAGNAWGTIAAWAWGASRVMDYFETDEHMDSKRVAVVGHS</sequence>
<protein>
    <recommendedName>
        <fullName evidence="5">4-O-methyl-glucuronoyl methylesterase-like domain-containing protein</fullName>
    </recommendedName>
</protein>
<name>A0A3B0AQK4_9BACL</name>
<dbReference type="Pfam" id="PF22244">
    <property type="entry name" value="GCE_fung"/>
    <property type="match status" value="1"/>
</dbReference>
<dbReference type="EMBL" id="RBAH01000052">
    <property type="protein sequence ID" value="RKN61386.1"/>
    <property type="molecule type" value="Genomic_DNA"/>
</dbReference>
<keyword evidence="7" id="KW-1185">Reference proteome</keyword>
<organism evidence="6 7">
    <name type="scientific">Paenibacillus ginsengarvi</name>
    <dbReference type="NCBI Taxonomy" id="400777"/>
    <lineage>
        <taxon>Bacteria</taxon>
        <taxon>Bacillati</taxon>
        <taxon>Bacillota</taxon>
        <taxon>Bacilli</taxon>
        <taxon>Bacillales</taxon>
        <taxon>Paenibacillaceae</taxon>
        <taxon>Paenibacillus</taxon>
    </lineage>
</organism>
<evidence type="ECO:0000259" key="5">
    <source>
        <dbReference type="Pfam" id="PF22244"/>
    </source>
</evidence>
<dbReference type="InterPro" id="IPR054579">
    <property type="entry name" value="GCE-like_dom"/>
</dbReference>
<proteinExistence type="predicted"/>
<dbReference type="Gene3D" id="3.40.50.1820">
    <property type="entry name" value="alpha/beta hydrolase"/>
    <property type="match status" value="1"/>
</dbReference>